<keyword evidence="1" id="KW-0677">Repeat</keyword>
<gene>
    <name evidence="4" type="ORF">PMYSY11_0637</name>
</gene>
<dbReference type="InterPro" id="IPR001309">
    <property type="entry name" value="Pept_C14_p20"/>
</dbReference>
<keyword evidence="2" id="KW-0732">Signal</keyword>
<dbReference type="InterPro" id="IPR029030">
    <property type="entry name" value="Caspase-like_dom_sf"/>
</dbReference>
<dbReference type="RefSeq" id="WP_150547548.1">
    <property type="nucleotide sequence ID" value="NZ_LR215729.2"/>
</dbReference>
<dbReference type="Pfam" id="PF02493">
    <property type="entry name" value="MORN"/>
    <property type="match status" value="10"/>
</dbReference>
<organism evidence="4">
    <name type="scientific">Pseudomonas marincola</name>
    <dbReference type="NCBI Taxonomy" id="437900"/>
    <lineage>
        <taxon>Bacteria</taxon>
        <taxon>Pseudomonadati</taxon>
        <taxon>Pseudomonadota</taxon>
        <taxon>Gammaproteobacteria</taxon>
        <taxon>Pseudomonadales</taxon>
        <taxon>Pseudomonadaceae</taxon>
        <taxon>Pseudomonas</taxon>
    </lineage>
</organism>
<protein>
    <submittedName>
        <fullName evidence="4">Peptidase C13</fullName>
    </submittedName>
</protein>
<dbReference type="AlphaFoldDB" id="A0A653E0X1"/>
<dbReference type="EMBL" id="LR215729">
    <property type="protein sequence ID" value="VEV95684.1"/>
    <property type="molecule type" value="Genomic_DNA"/>
</dbReference>
<dbReference type="GO" id="GO:0006508">
    <property type="term" value="P:proteolysis"/>
    <property type="evidence" value="ECO:0007669"/>
    <property type="project" value="InterPro"/>
</dbReference>
<dbReference type="Gene3D" id="2.20.110.10">
    <property type="entry name" value="Histone H3 K4-specific methyltransferase SET7/9 N-terminal domain"/>
    <property type="match status" value="4"/>
</dbReference>
<dbReference type="SUPFAM" id="SSF82185">
    <property type="entry name" value="Histone H3 K4-specific methyltransferase SET7/9 N-terminal domain"/>
    <property type="match status" value="2"/>
</dbReference>
<reference evidence="4" key="1">
    <citation type="submission" date="2019-02" db="EMBL/GenBank/DDBJ databases">
        <authorList>
            <consortium name="Genoscope - CEA"/>
            <person name="William W."/>
        </authorList>
    </citation>
    <scope>NUCLEOTIDE SEQUENCE [LARGE SCALE GENOMIC DNA]</scope>
    <source>
        <strain evidence="4">YSy11</strain>
    </source>
</reference>
<evidence type="ECO:0000256" key="1">
    <source>
        <dbReference type="ARBA" id="ARBA00022737"/>
    </source>
</evidence>
<dbReference type="PANTHER" id="PTHR23084:SF263">
    <property type="entry name" value="MORN REPEAT-CONTAINING PROTEIN 1"/>
    <property type="match status" value="1"/>
</dbReference>
<dbReference type="PANTHER" id="PTHR23084">
    <property type="entry name" value="PHOSPHATIDYLINOSITOL-4-PHOSPHATE 5-KINASE RELATED"/>
    <property type="match status" value="1"/>
</dbReference>
<dbReference type="InterPro" id="IPR003409">
    <property type="entry name" value="MORN"/>
</dbReference>
<dbReference type="Gene3D" id="3.40.50.1460">
    <property type="match status" value="1"/>
</dbReference>
<evidence type="ECO:0000256" key="2">
    <source>
        <dbReference type="SAM" id="SignalP"/>
    </source>
</evidence>
<dbReference type="Pfam" id="PF01650">
    <property type="entry name" value="Peptidase_C13"/>
    <property type="match status" value="1"/>
</dbReference>
<dbReference type="PROSITE" id="PS50208">
    <property type="entry name" value="CASPASE_P20"/>
    <property type="match status" value="1"/>
</dbReference>
<dbReference type="SUPFAM" id="SSF52129">
    <property type="entry name" value="Caspase-like"/>
    <property type="match status" value="1"/>
</dbReference>
<accession>A0A653E0X1</accession>
<feature type="domain" description="Caspase family p20" evidence="3">
    <location>
        <begin position="368"/>
        <end position="439"/>
    </location>
</feature>
<dbReference type="SMART" id="SM00698">
    <property type="entry name" value="MORN"/>
    <property type="match status" value="9"/>
</dbReference>
<evidence type="ECO:0000313" key="4">
    <source>
        <dbReference type="EMBL" id="VEV95684.1"/>
    </source>
</evidence>
<feature type="chain" id="PRO_5025006057" evidence="2">
    <location>
        <begin position="19"/>
        <end position="554"/>
    </location>
</feature>
<dbReference type="InterPro" id="IPR001096">
    <property type="entry name" value="Peptidase_C13"/>
</dbReference>
<sequence length="554" mass="60692">MRALVSCTSLSLVMLLAACDNGTPWLPPDATLPDGSHYHGKIVDGLLQGSGRLEYRNGDWFEGNFKDGLFDGQGEWQSADGEHYTGTFRKGEFSGNGHIERRDGSIYTGGFRNGLYSGLGKLEEADGSSYLGNFSNGLAEGQGVRSEVDGTQLTGTFKAGKLTGLGTLKTNEGDLYSGQFEDGMFAGQGRFSNSLGDTWSGQFTDNSLNGLGRYKGTDGAEYSGEFKDWQFHGQGELHLADGRQYKGSFRYGEYAGNGTLTEKDGSQQKGYWQNGQRVRDAAGKPLPDPLETGLLKQGKLLDNALANVPPSTPAIELYTLVLAGDGSQSVFMREADYVTDLLKQRFAARGQIELVNHRDHLADRPLATLENLRLAVETLAKRSGPEDLLFIYMTSHGSRSHRLSLEQPRIELRDLSANELATILKPLKQRNKVVVISACYSGGFIAPLQDQSTLIMTAARKDRVSFGCSDDNDFTYFGRALFANALNQTDDLERAFELAKSEVSQREKEDNFDPSEPQIAPAKAVTRQWQKMRAIQAERALNSPTEAAAKSVKH</sequence>
<dbReference type="GO" id="GO:0004197">
    <property type="term" value="F:cysteine-type endopeptidase activity"/>
    <property type="evidence" value="ECO:0007669"/>
    <property type="project" value="InterPro"/>
</dbReference>
<proteinExistence type="predicted"/>
<dbReference type="PROSITE" id="PS51257">
    <property type="entry name" value="PROKAR_LIPOPROTEIN"/>
    <property type="match status" value="1"/>
</dbReference>
<name>A0A653E0X1_9PSED</name>
<evidence type="ECO:0000259" key="3">
    <source>
        <dbReference type="PROSITE" id="PS50208"/>
    </source>
</evidence>
<feature type="signal peptide" evidence="2">
    <location>
        <begin position="1"/>
        <end position="18"/>
    </location>
</feature>